<dbReference type="EMBL" id="JACCCU010000001">
    <property type="protein sequence ID" value="NYF88713.1"/>
    <property type="molecule type" value="Genomic_DNA"/>
</dbReference>
<comment type="caution">
    <text evidence="2">The sequence shown here is derived from an EMBL/GenBank/DDBJ whole genome shotgun (WGS) entry which is preliminary data.</text>
</comment>
<dbReference type="InterPro" id="IPR034660">
    <property type="entry name" value="DinB/YfiT-like"/>
</dbReference>
<evidence type="ECO:0000259" key="1">
    <source>
        <dbReference type="Pfam" id="PF12867"/>
    </source>
</evidence>
<dbReference type="Gene3D" id="1.20.120.450">
    <property type="entry name" value="dinb family like domain"/>
    <property type="match status" value="1"/>
</dbReference>
<reference evidence="2 3" key="1">
    <citation type="submission" date="2020-07" db="EMBL/GenBank/DDBJ databases">
        <title>Genomic Encyclopedia of Type Strains, Phase IV (KMG-V): Genome sequencing to study the core and pangenomes of soil and plant-associated prokaryotes.</title>
        <authorList>
            <person name="Whitman W."/>
        </authorList>
    </citation>
    <scope>NUCLEOTIDE SEQUENCE [LARGE SCALE GENOMIC DNA]</scope>
    <source>
        <strain evidence="2 3">M8UP22</strain>
    </source>
</reference>
<dbReference type="AlphaFoldDB" id="A0A852V730"/>
<accession>A0A852V730</accession>
<proteinExistence type="predicted"/>
<protein>
    <recommendedName>
        <fullName evidence="1">DinB-like domain-containing protein</fullName>
    </recommendedName>
</protein>
<organism evidence="2 3">
    <name type="scientific">Tunturiibacter lichenicola</name>
    <dbReference type="NCBI Taxonomy" id="2051959"/>
    <lineage>
        <taxon>Bacteria</taxon>
        <taxon>Pseudomonadati</taxon>
        <taxon>Acidobacteriota</taxon>
        <taxon>Terriglobia</taxon>
        <taxon>Terriglobales</taxon>
        <taxon>Acidobacteriaceae</taxon>
        <taxon>Tunturiibacter</taxon>
    </lineage>
</organism>
<sequence>MNPEASLIDSALRSWKTNVDRTTKLFSALTEEQLLEQVAPGKNRLIYLWGHLTASSDALLPLLGLSQRLHPELDFIFIANPDGHSQNLPSGADLKRIWNEVNDALWTAFSNLSGSDWAQRHTAISQEDFKLEPHRNRFTILLGRTAHLAYHFGQATLAPQR</sequence>
<evidence type="ECO:0000313" key="2">
    <source>
        <dbReference type="EMBL" id="NYF88713.1"/>
    </source>
</evidence>
<dbReference type="SUPFAM" id="SSF109854">
    <property type="entry name" value="DinB/YfiT-like putative metalloenzymes"/>
    <property type="match status" value="1"/>
</dbReference>
<feature type="domain" description="DinB-like" evidence="1">
    <location>
        <begin position="18"/>
        <end position="155"/>
    </location>
</feature>
<dbReference type="Pfam" id="PF12867">
    <property type="entry name" value="DinB_2"/>
    <property type="match status" value="1"/>
</dbReference>
<dbReference type="Proteomes" id="UP000564385">
    <property type="component" value="Unassembled WGS sequence"/>
</dbReference>
<gene>
    <name evidence="2" type="ORF">HDF08_000780</name>
</gene>
<evidence type="ECO:0000313" key="3">
    <source>
        <dbReference type="Proteomes" id="UP000564385"/>
    </source>
</evidence>
<name>A0A852V730_9BACT</name>
<dbReference type="InterPro" id="IPR024775">
    <property type="entry name" value="DinB-like"/>
</dbReference>